<dbReference type="AlphaFoldDB" id="A0A4S3JNY8"/>
<dbReference type="EMBL" id="SOSA01000077">
    <property type="protein sequence ID" value="THC97373.1"/>
    <property type="molecule type" value="Genomic_DNA"/>
</dbReference>
<proteinExistence type="predicted"/>
<protein>
    <submittedName>
        <fullName evidence="3">Uncharacterized protein</fullName>
    </submittedName>
</protein>
<dbReference type="VEuPathDB" id="FungiDB:EYZ11_003146"/>
<keyword evidence="2" id="KW-0732">Signal</keyword>
<comment type="caution">
    <text evidence="3">The sequence shown here is derived from an EMBL/GenBank/DDBJ whole genome shotgun (WGS) entry which is preliminary data.</text>
</comment>
<evidence type="ECO:0000256" key="1">
    <source>
        <dbReference type="SAM" id="MobiDB-lite"/>
    </source>
</evidence>
<keyword evidence="4" id="KW-1185">Reference proteome</keyword>
<organism evidence="3 4">
    <name type="scientific">Aspergillus tanneri</name>
    <dbReference type="NCBI Taxonomy" id="1220188"/>
    <lineage>
        <taxon>Eukaryota</taxon>
        <taxon>Fungi</taxon>
        <taxon>Dikarya</taxon>
        <taxon>Ascomycota</taxon>
        <taxon>Pezizomycotina</taxon>
        <taxon>Eurotiomycetes</taxon>
        <taxon>Eurotiomycetidae</taxon>
        <taxon>Eurotiales</taxon>
        <taxon>Aspergillaceae</taxon>
        <taxon>Aspergillus</taxon>
        <taxon>Aspergillus subgen. Circumdati</taxon>
    </lineage>
</organism>
<evidence type="ECO:0000313" key="3">
    <source>
        <dbReference type="EMBL" id="THC97373.1"/>
    </source>
</evidence>
<gene>
    <name evidence="3" type="ORF">EYZ11_003146</name>
</gene>
<feature type="compositionally biased region" description="Low complexity" evidence="1">
    <location>
        <begin position="343"/>
        <end position="356"/>
    </location>
</feature>
<sequence>MLLLGWIISGLAVLGAAIPSPLGTEKKGRGPLDIHVPLRHECALGYRYSMYMGGCHKVLEARNPEARPALEVISHLQQCAQGYGYVERIKQCQQIIGYVLPARHLDPFTAPSRIILGAIETFGEGVASLIKGRPCQGVSKIAIPGVHSVIRELLTSSEGKLVIEKLEREITAFLNNPGIHETWEFLNEPLTDIPVIGPAIKSIGNAEAWIFKNIVPAFAQEKLKTCIDDGLRHPTDDPFFFILGAAVNMVQHPTILDLLLAIPGVGEMSGAVKAAEEAAKFAEAAKASGIVEEAIEAENAAERAAELAKAARGTQYEGKVAQAAHKAKEAANDAHYWVEHAEGPGPKQNPKQKPNPVEGDSKPIGDATAVEVPHVPNEGVKVVEDAELKASNQAELDEALENTWSKSDEAAQANCKRSPGLKCLKNWGKPEYRVFDDVPTLQDLVGNIQKYGQVEKGNGLFYSSLDGQNGVKLSTEHYKNYIQKTTGRKGFAIDRVTDKNWSRAQMNKMKTPAMVDRFGRRLSQAFAETTQGDVYFFTRSEFDGTTFPATSVWGGWEYPALTRNPRVTKIIQVDPFKKGDLGHTIWTPDKGPSPNAPKSGNVA</sequence>
<evidence type="ECO:0000256" key="2">
    <source>
        <dbReference type="SAM" id="SignalP"/>
    </source>
</evidence>
<accession>A0A4S3JNY8</accession>
<feature type="chain" id="PRO_5020945743" evidence="2">
    <location>
        <begin position="18"/>
        <end position="603"/>
    </location>
</feature>
<feature type="signal peptide" evidence="2">
    <location>
        <begin position="1"/>
        <end position="17"/>
    </location>
</feature>
<evidence type="ECO:0000313" key="4">
    <source>
        <dbReference type="Proteomes" id="UP000308092"/>
    </source>
</evidence>
<name>A0A4S3JNY8_9EURO</name>
<dbReference type="Proteomes" id="UP000308092">
    <property type="component" value="Unassembled WGS sequence"/>
</dbReference>
<reference evidence="3 4" key="1">
    <citation type="submission" date="2019-03" db="EMBL/GenBank/DDBJ databases">
        <title>The genome sequence of a newly discovered highly antifungal drug resistant Aspergillus species, Aspergillus tanneri NIH 1004.</title>
        <authorList>
            <person name="Mounaud S."/>
            <person name="Singh I."/>
            <person name="Joardar V."/>
            <person name="Pakala S."/>
            <person name="Pakala S."/>
            <person name="Venepally P."/>
            <person name="Hoover J."/>
            <person name="Nierman W."/>
            <person name="Chung J."/>
            <person name="Losada L."/>
        </authorList>
    </citation>
    <scope>NUCLEOTIDE SEQUENCE [LARGE SCALE GENOMIC DNA]</scope>
    <source>
        <strain evidence="3 4">NIH1004</strain>
    </source>
</reference>
<feature type="region of interest" description="Disordered" evidence="1">
    <location>
        <begin position="582"/>
        <end position="603"/>
    </location>
</feature>
<feature type="region of interest" description="Disordered" evidence="1">
    <location>
        <begin position="340"/>
        <end position="367"/>
    </location>
</feature>